<evidence type="ECO:0000313" key="1">
    <source>
        <dbReference type="EMBL" id="NMG18791.1"/>
    </source>
</evidence>
<sequence>MNSASDEYFLISKQTSQSSSRDNQILFTSISRSNFYKKYILGDLLINYKILMIHLKYLEKISQKLVNQKNIKIVSEE</sequence>
<reference evidence="1 2" key="1">
    <citation type="submission" date="2018-06" db="EMBL/GenBank/DDBJ databases">
        <title>Comparative genomics of Brasilonema spp. strains.</title>
        <authorList>
            <person name="Alvarenga D.O."/>
            <person name="Fiore M.F."/>
            <person name="Varani A.M."/>
        </authorList>
    </citation>
    <scope>NUCLEOTIDE SEQUENCE [LARGE SCALE GENOMIC DNA]</scope>
    <source>
        <strain evidence="1 2">SPC951</strain>
    </source>
</reference>
<keyword evidence="2" id="KW-1185">Reference proteome</keyword>
<organism evidence="1 2">
    <name type="scientific">Brasilonema bromeliae SPC951</name>
    <dbReference type="NCBI Taxonomy" id="385972"/>
    <lineage>
        <taxon>Bacteria</taxon>
        <taxon>Bacillati</taxon>
        <taxon>Cyanobacteriota</taxon>
        <taxon>Cyanophyceae</taxon>
        <taxon>Nostocales</taxon>
        <taxon>Scytonemataceae</taxon>
        <taxon>Brasilonema</taxon>
        <taxon>Bromeliae group (in: Brasilonema)</taxon>
    </lineage>
</organism>
<gene>
    <name evidence="1" type="ORF">DP116_04740</name>
</gene>
<proteinExistence type="predicted"/>
<accession>A0ABX1P4B0</accession>
<comment type="caution">
    <text evidence="1">The sequence shown here is derived from an EMBL/GenBank/DDBJ whole genome shotgun (WGS) entry which is preliminary data.</text>
</comment>
<dbReference type="EMBL" id="QMEB01000021">
    <property type="protein sequence ID" value="NMG18791.1"/>
    <property type="molecule type" value="Genomic_DNA"/>
</dbReference>
<dbReference type="Proteomes" id="UP000718564">
    <property type="component" value="Unassembled WGS sequence"/>
</dbReference>
<protein>
    <submittedName>
        <fullName evidence="1">Uncharacterized protein</fullName>
    </submittedName>
</protein>
<evidence type="ECO:0000313" key="2">
    <source>
        <dbReference type="Proteomes" id="UP000718564"/>
    </source>
</evidence>
<name>A0ABX1P4B0_9CYAN</name>